<protein>
    <recommendedName>
        <fullName evidence="3">Retrotransposon Copia-like N-terminal domain-containing protein</fullName>
    </recommendedName>
</protein>
<gene>
    <name evidence="1" type="ORF">I3842_Q027100</name>
</gene>
<dbReference type="EMBL" id="MU228867">
    <property type="protein sequence ID" value="KAG6621237.1"/>
    <property type="molecule type" value="Genomic_DNA"/>
</dbReference>
<dbReference type="Proteomes" id="UP000811246">
    <property type="component" value="Unassembled WGS sequence"/>
</dbReference>
<dbReference type="PANTHER" id="PTHR34222">
    <property type="entry name" value="GAG_PRE-INTEGRS DOMAIN-CONTAINING PROTEIN"/>
    <property type="match status" value="1"/>
</dbReference>
<dbReference type="PANTHER" id="PTHR34222:SF99">
    <property type="entry name" value="PROTEIN, PUTATIVE-RELATED"/>
    <property type="match status" value="1"/>
</dbReference>
<evidence type="ECO:0000313" key="2">
    <source>
        <dbReference type="Proteomes" id="UP000811246"/>
    </source>
</evidence>
<name>A0A922A4L8_CARIL</name>
<sequence>SNPFRLDNGDNLAIILVIDLLTNDNYMTWSCAMRWALCAKNNDMVISWLQTFISSSIKSSIVFVDNARDIWLDLQHSFSQQNHDSVSTYYGKLKTLWNELSIYDPILTCNCGSTKTLLDRYVHDRLMLLDPLPPVTKVFSLIHQQEKQHQLISTIPSPDSIALAIKKPYPPTTTSHPSGNAKAPICSHCHLSGHKADKCYKLHGYLLGYKFFSKSPSP</sequence>
<evidence type="ECO:0000313" key="1">
    <source>
        <dbReference type="EMBL" id="KAG6621237.1"/>
    </source>
</evidence>
<accession>A0A922A4L8</accession>
<feature type="non-terminal residue" evidence="1">
    <location>
        <position position="1"/>
    </location>
</feature>
<dbReference type="AlphaFoldDB" id="A0A922A4L8"/>
<evidence type="ECO:0008006" key="3">
    <source>
        <dbReference type="Google" id="ProtNLM"/>
    </source>
</evidence>
<proteinExistence type="predicted"/>
<organism evidence="1 2">
    <name type="scientific">Carya illinoinensis</name>
    <name type="common">Pecan</name>
    <dbReference type="NCBI Taxonomy" id="32201"/>
    <lineage>
        <taxon>Eukaryota</taxon>
        <taxon>Viridiplantae</taxon>
        <taxon>Streptophyta</taxon>
        <taxon>Embryophyta</taxon>
        <taxon>Tracheophyta</taxon>
        <taxon>Spermatophyta</taxon>
        <taxon>Magnoliopsida</taxon>
        <taxon>eudicotyledons</taxon>
        <taxon>Gunneridae</taxon>
        <taxon>Pentapetalae</taxon>
        <taxon>rosids</taxon>
        <taxon>fabids</taxon>
        <taxon>Fagales</taxon>
        <taxon>Juglandaceae</taxon>
        <taxon>Carya</taxon>
    </lineage>
</organism>
<comment type="caution">
    <text evidence="1">The sequence shown here is derived from an EMBL/GenBank/DDBJ whole genome shotgun (WGS) entry which is preliminary data.</text>
</comment>
<reference evidence="1" key="1">
    <citation type="submission" date="2021-01" db="EMBL/GenBank/DDBJ databases">
        <authorList>
            <person name="Lovell J.T."/>
            <person name="Bentley N."/>
            <person name="Bhattarai G."/>
            <person name="Jenkins J.W."/>
            <person name="Sreedasyam A."/>
            <person name="Alarcon Y."/>
            <person name="Bock C."/>
            <person name="Boston L."/>
            <person name="Carlson J."/>
            <person name="Cervantes K."/>
            <person name="Clermont K."/>
            <person name="Krom N."/>
            <person name="Kubenka K."/>
            <person name="Mamidi S."/>
            <person name="Mattison C."/>
            <person name="Monteros M."/>
            <person name="Pisani C."/>
            <person name="Plott C."/>
            <person name="Rajasekar S."/>
            <person name="Rhein H.S."/>
            <person name="Rohla C."/>
            <person name="Song M."/>
            <person name="Hilaire R.S."/>
            <person name="Shu S."/>
            <person name="Wells L."/>
            <person name="Wang X."/>
            <person name="Webber J."/>
            <person name="Heerema R.J."/>
            <person name="Klein P."/>
            <person name="Conner P."/>
            <person name="Grauke L."/>
            <person name="Grimwood J."/>
            <person name="Schmutz J."/>
            <person name="Randall J.J."/>
        </authorList>
    </citation>
    <scope>NUCLEOTIDE SEQUENCE</scope>
    <source>
        <tissue evidence="1">Leaf</tissue>
    </source>
</reference>
<feature type="non-terminal residue" evidence="1">
    <location>
        <position position="218"/>
    </location>
</feature>